<dbReference type="InterPro" id="IPR001173">
    <property type="entry name" value="Glyco_trans_2-like"/>
</dbReference>
<dbReference type="EMBL" id="FOFY01000005">
    <property type="protein sequence ID" value="SEQ71918.1"/>
    <property type="molecule type" value="Genomic_DNA"/>
</dbReference>
<name>A0AAJ5BDQ7_MYRPR</name>
<keyword evidence="4" id="KW-1185">Reference proteome</keyword>
<dbReference type="Gene3D" id="3.90.550.10">
    <property type="entry name" value="Spore Coat Polysaccharide Biosynthesis Protein SpsA, Chain A"/>
    <property type="match status" value="1"/>
</dbReference>
<protein>
    <submittedName>
        <fullName evidence="3">Glycosyltransferase involved in cell wall bisynthesis</fullName>
    </submittedName>
</protein>
<evidence type="ECO:0000256" key="1">
    <source>
        <dbReference type="ARBA" id="ARBA00038494"/>
    </source>
</evidence>
<reference evidence="3 4" key="1">
    <citation type="submission" date="2016-10" db="EMBL/GenBank/DDBJ databases">
        <authorList>
            <person name="Varghese N."/>
            <person name="Submissions S."/>
        </authorList>
    </citation>
    <scope>NUCLEOTIDE SEQUENCE [LARGE SCALE GENOMIC DNA]</scope>
    <source>
        <strain evidence="4">DSM 19823 / KCTC 23066 / CCTCC M 208030 / D25</strain>
    </source>
</reference>
<accession>A0AAJ5BDQ7</accession>
<dbReference type="Proteomes" id="UP000183496">
    <property type="component" value="Unassembled WGS sequence"/>
</dbReference>
<organism evidence="3 4">
    <name type="scientific">Myroides profundi</name>
    <dbReference type="NCBI Taxonomy" id="480520"/>
    <lineage>
        <taxon>Bacteria</taxon>
        <taxon>Pseudomonadati</taxon>
        <taxon>Bacteroidota</taxon>
        <taxon>Flavobacteriia</taxon>
        <taxon>Flavobacteriales</taxon>
        <taxon>Flavobacteriaceae</taxon>
        <taxon>Myroides</taxon>
    </lineage>
</organism>
<dbReference type="PANTHER" id="PTHR43630:SF2">
    <property type="entry name" value="GLYCOSYLTRANSFERASE"/>
    <property type="match status" value="1"/>
</dbReference>
<dbReference type="SUPFAM" id="SSF53448">
    <property type="entry name" value="Nucleotide-diphospho-sugar transferases"/>
    <property type="match status" value="1"/>
</dbReference>
<gene>
    <name evidence="3" type="ORF">SAMN04488089_105145</name>
</gene>
<dbReference type="AlphaFoldDB" id="A0AAJ5BDQ7"/>
<sequence length="246" mass="28765">MNLSVIIPTYNEEKYIADAIKSVDFADQIIVLDSYSNDKTTQIATDMGCLVLQNKFVNFSTQKNFAIPYAKGKWILFIDADERVTDSLRKEILEVIKNPGEYKAFKLRFPHFFINEFLFHKADKVTRLVYNEGVHFTGEVHEKLHTTEGKTGILKNHVVHLTYKGIFHYMSKKESYSWFQASEQFKKKKKVSYYHLAFKPFYRFFHIYFIKRGYLDKTAGLAGATLDAYGVFARYLKLMLLQKGLK</sequence>
<dbReference type="RefSeq" id="WP_041893354.1">
    <property type="nucleotide sequence ID" value="NZ_CP010817.1"/>
</dbReference>
<comment type="similarity">
    <text evidence="1">Belongs to the glycosyltransferase 2 family. WaaE/KdtX subfamily.</text>
</comment>
<dbReference type="CDD" id="cd02511">
    <property type="entry name" value="Beta4Glucosyltransferase"/>
    <property type="match status" value="1"/>
</dbReference>
<evidence type="ECO:0000259" key="2">
    <source>
        <dbReference type="Pfam" id="PF00535"/>
    </source>
</evidence>
<comment type="caution">
    <text evidence="3">The sequence shown here is derived from an EMBL/GenBank/DDBJ whole genome shotgun (WGS) entry which is preliminary data.</text>
</comment>
<dbReference type="KEGG" id="mpw:MPR_2724"/>
<dbReference type="PANTHER" id="PTHR43630">
    <property type="entry name" value="POLY-BETA-1,6-N-ACETYL-D-GLUCOSAMINE SYNTHASE"/>
    <property type="match status" value="1"/>
</dbReference>
<dbReference type="Pfam" id="PF00535">
    <property type="entry name" value="Glycos_transf_2"/>
    <property type="match status" value="1"/>
</dbReference>
<feature type="domain" description="Glycosyltransferase 2-like" evidence="2">
    <location>
        <begin position="4"/>
        <end position="130"/>
    </location>
</feature>
<proteinExistence type="inferred from homology"/>
<evidence type="ECO:0000313" key="4">
    <source>
        <dbReference type="Proteomes" id="UP000183496"/>
    </source>
</evidence>
<dbReference type="InterPro" id="IPR029044">
    <property type="entry name" value="Nucleotide-diphossugar_trans"/>
</dbReference>
<evidence type="ECO:0000313" key="3">
    <source>
        <dbReference type="EMBL" id="SEQ71918.1"/>
    </source>
</evidence>